<evidence type="ECO:0000313" key="3">
    <source>
        <dbReference type="Proteomes" id="UP000193498"/>
    </source>
</evidence>
<dbReference type="OrthoDB" id="6250593at2759"/>
<evidence type="ECO:0000256" key="1">
    <source>
        <dbReference type="SAM" id="MobiDB-lite"/>
    </source>
</evidence>
<protein>
    <recommendedName>
        <fullName evidence="4">SH3 domain-containing protein</fullName>
    </recommendedName>
</protein>
<comment type="caution">
    <text evidence="2">The sequence shown here is derived from an EMBL/GenBank/DDBJ whole genome shotgun (WGS) entry which is preliminary data.</text>
</comment>
<dbReference type="AlphaFoldDB" id="A0A1Y1YS42"/>
<dbReference type="InParanoid" id="A0A1Y1YS42"/>
<evidence type="ECO:0000313" key="2">
    <source>
        <dbReference type="EMBL" id="ORY00644.1"/>
    </source>
</evidence>
<proteinExistence type="predicted"/>
<dbReference type="SUPFAM" id="SSF50044">
    <property type="entry name" value="SH3-domain"/>
    <property type="match status" value="1"/>
</dbReference>
<sequence>MSSAKSTDFSRCWDDHSSDMIGSLDISLYSSTPTAMPYRHRRRDGKLMSSTFNEPGATPVTEPKPAPSMQNSAPAASPDLASITQSSIQTNGGCGIAAQLVPPARTLSTPYSPKQTGSPGTTGSNKIEQSMDSPKPLMGLPPAAGIGIIIATANRWPKSARGSQGYVDLHDAQTSPRMVQSSPFLSNNVHESRMHPSMHPAVISGRSRAGVQPSSTPQLLLEGDSSVTTTTRTAYPKPTIYRLSVVPLRGTKQHQNRSSSSTSNSLLNETEVLPDYSFVMSAILPYKSRQDGEIDVSVGDEMAITDELGLDWLIGFNLTTNSVIGGFPRTCVTGNSYQ</sequence>
<dbReference type="Gene3D" id="2.30.30.40">
    <property type="entry name" value="SH3 Domains"/>
    <property type="match status" value="1"/>
</dbReference>
<dbReference type="CDD" id="cd00174">
    <property type="entry name" value="SH3"/>
    <property type="match status" value="1"/>
</dbReference>
<feature type="region of interest" description="Disordered" evidence="1">
    <location>
        <begin position="108"/>
        <end position="128"/>
    </location>
</feature>
<reference evidence="2 3" key="1">
    <citation type="submission" date="2016-07" db="EMBL/GenBank/DDBJ databases">
        <title>Pervasive Adenine N6-methylation of Active Genes in Fungi.</title>
        <authorList>
            <consortium name="DOE Joint Genome Institute"/>
            <person name="Mondo S.J."/>
            <person name="Dannebaum R.O."/>
            <person name="Kuo R.C."/>
            <person name="Labutti K."/>
            <person name="Haridas S."/>
            <person name="Kuo A."/>
            <person name="Salamov A."/>
            <person name="Ahrendt S.R."/>
            <person name="Lipzen A."/>
            <person name="Sullivan W."/>
            <person name="Andreopoulos W.B."/>
            <person name="Clum A."/>
            <person name="Lindquist E."/>
            <person name="Daum C."/>
            <person name="Ramamoorthy G.K."/>
            <person name="Gryganskyi A."/>
            <person name="Culley D."/>
            <person name="Magnuson J.K."/>
            <person name="James T.Y."/>
            <person name="O'Malley M.A."/>
            <person name="Stajich J.E."/>
            <person name="Spatafora J.W."/>
            <person name="Visel A."/>
            <person name="Grigoriev I.V."/>
        </authorList>
    </citation>
    <scope>NUCLEOTIDE SEQUENCE [LARGE SCALE GENOMIC DNA]</scope>
    <source>
        <strain evidence="2 3">CBS 931.73</strain>
    </source>
</reference>
<feature type="region of interest" description="Disordered" evidence="1">
    <location>
        <begin position="207"/>
        <end position="231"/>
    </location>
</feature>
<accession>A0A1Y1YS42</accession>
<feature type="region of interest" description="Disordered" evidence="1">
    <location>
        <begin position="48"/>
        <end position="77"/>
    </location>
</feature>
<name>A0A1Y1YS42_9FUNG</name>
<keyword evidence="3" id="KW-1185">Reference proteome</keyword>
<dbReference type="Proteomes" id="UP000193498">
    <property type="component" value="Unassembled WGS sequence"/>
</dbReference>
<gene>
    <name evidence="2" type="ORF">K493DRAFT_298802</name>
</gene>
<dbReference type="InterPro" id="IPR036028">
    <property type="entry name" value="SH3-like_dom_sf"/>
</dbReference>
<evidence type="ECO:0008006" key="4">
    <source>
        <dbReference type="Google" id="ProtNLM"/>
    </source>
</evidence>
<dbReference type="EMBL" id="MCFE01000080">
    <property type="protein sequence ID" value="ORY00644.1"/>
    <property type="molecule type" value="Genomic_DNA"/>
</dbReference>
<organism evidence="2 3">
    <name type="scientific">Basidiobolus meristosporus CBS 931.73</name>
    <dbReference type="NCBI Taxonomy" id="1314790"/>
    <lineage>
        <taxon>Eukaryota</taxon>
        <taxon>Fungi</taxon>
        <taxon>Fungi incertae sedis</taxon>
        <taxon>Zoopagomycota</taxon>
        <taxon>Entomophthoromycotina</taxon>
        <taxon>Basidiobolomycetes</taxon>
        <taxon>Basidiobolales</taxon>
        <taxon>Basidiobolaceae</taxon>
        <taxon>Basidiobolus</taxon>
    </lineage>
</organism>